<reference evidence="2 3" key="1">
    <citation type="journal article" date="2014" name="Nat. Genet.">
        <title>Genome sequence of the hot pepper provides insights into the evolution of pungency in Capsicum species.</title>
        <authorList>
            <person name="Kim S."/>
            <person name="Park M."/>
            <person name="Yeom S.I."/>
            <person name="Kim Y.M."/>
            <person name="Lee J.M."/>
            <person name="Lee H.A."/>
            <person name="Seo E."/>
            <person name="Choi J."/>
            <person name="Cheong K."/>
            <person name="Kim K.T."/>
            <person name="Jung K."/>
            <person name="Lee G.W."/>
            <person name="Oh S.K."/>
            <person name="Bae C."/>
            <person name="Kim S.B."/>
            <person name="Lee H.Y."/>
            <person name="Kim S.Y."/>
            <person name="Kim M.S."/>
            <person name="Kang B.C."/>
            <person name="Jo Y.D."/>
            <person name="Yang H.B."/>
            <person name="Jeong H.J."/>
            <person name="Kang W.H."/>
            <person name="Kwon J.K."/>
            <person name="Shin C."/>
            <person name="Lim J.Y."/>
            <person name="Park J.H."/>
            <person name="Huh J.H."/>
            <person name="Kim J.S."/>
            <person name="Kim B.D."/>
            <person name="Cohen O."/>
            <person name="Paran I."/>
            <person name="Suh M.C."/>
            <person name="Lee S.B."/>
            <person name="Kim Y.K."/>
            <person name="Shin Y."/>
            <person name="Noh S.J."/>
            <person name="Park J."/>
            <person name="Seo Y.S."/>
            <person name="Kwon S.Y."/>
            <person name="Kim H.A."/>
            <person name="Park J.M."/>
            <person name="Kim H.J."/>
            <person name="Choi S.B."/>
            <person name="Bosland P.W."/>
            <person name="Reeves G."/>
            <person name="Jo S.H."/>
            <person name="Lee B.W."/>
            <person name="Cho H.T."/>
            <person name="Choi H.S."/>
            <person name="Lee M.S."/>
            <person name="Yu Y."/>
            <person name="Do Choi Y."/>
            <person name="Park B.S."/>
            <person name="van Deynze A."/>
            <person name="Ashrafi H."/>
            <person name="Hill T."/>
            <person name="Kim W.T."/>
            <person name="Pai H.S."/>
            <person name="Ahn H.K."/>
            <person name="Yeam I."/>
            <person name="Giovannoni J.J."/>
            <person name="Rose J.K."/>
            <person name="Sorensen I."/>
            <person name="Lee S.J."/>
            <person name="Kim R.W."/>
            <person name="Choi I.Y."/>
            <person name="Choi B.S."/>
            <person name="Lim J.S."/>
            <person name="Lee Y.H."/>
            <person name="Choi D."/>
        </authorList>
    </citation>
    <scope>NUCLEOTIDE SEQUENCE [LARGE SCALE GENOMIC DNA]</scope>
    <source>
        <strain evidence="3">cv. CM334</strain>
    </source>
</reference>
<feature type="domain" description="Agenet" evidence="1">
    <location>
        <begin position="112"/>
        <end position="167"/>
    </location>
</feature>
<protein>
    <recommendedName>
        <fullName evidence="1">Agenet domain-containing protein</fullName>
    </recommendedName>
</protein>
<accession>A0A1U8GS06</accession>
<dbReference type="PANTHER" id="PTHR31917">
    <property type="entry name" value="AGENET DOMAIN-CONTAINING PROTEIN-RELATED"/>
    <property type="match status" value="1"/>
</dbReference>
<dbReference type="OMA" id="CGWISLM"/>
<dbReference type="SMART" id="SM00743">
    <property type="entry name" value="Agenet"/>
    <property type="match status" value="2"/>
</dbReference>
<evidence type="ECO:0000313" key="2">
    <source>
        <dbReference type="EMBL" id="PHT81233.1"/>
    </source>
</evidence>
<dbReference type="Gene3D" id="2.30.30.140">
    <property type="match status" value="1"/>
</dbReference>
<gene>
    <name evidence="2" type="ORF">T459_14248</name>
</gene>
<dbReference type="Proteomes" id="UP000222542">
    <property type="component" value="Unassembled WGS sequence"/>
</dbReference>
<dbReference type="PANTHER" id="PTHR31917:SF158">
    <property type="entry name" value="AGENET DOMAIN-CONTAINING PROTEIN"/>
    <property type="match status" value="1"/>
</dbReference>
<dbReference type="Gramene" id="PHT81233">
    <property type="protein sequence ID" value="PHT81233"/>
    <property type="gene ID" value="T459_14248"/>
</dbReference>
<reference evidence="2 3" key="2">
    <citation type="journal article" date="2017" name="Genome Biol.">
        <title>New reference genome sequences of hot pepper reveal the massive evolution of plant disease-resistance genes by retroduplication.</title>
        <authorList>
            <person name="Kim S."/>
            <person name="Park J."/>
            <person name="Yeom S.I."/>
            <person name="Kim Y.M."/>
            <person name="Seo E."/>
            <person name="Kim K.T."/>
            <person name="Kim M.S."/>
            <person name="Lee J.M."/>
            <person name="Cheong K."/>
            <person name="Shin H.S."/>
            <person name="Kim S.B."/>
            <person name="Han K."/>
            <person name="Lee J."/>
            <person name="Park M."/>
            <person name="Lee H.A."/>
            <person name="Lee H.Y."/>
            <person name="Lee Y."/>
            <person name="Oh S."/>
            <person name="Lee J.H."/>
            <person name="Choi E."/>
            <person name="Choi E."/>
            <person name="Lee S.E."/>
            <person name="Jeon J."/>
            <person name="Kim H."/>
            <person name="Choi G."/>
            <person name="Song H."/>
            <person name="Lee J."/>
            <person name="Lee S.C."/>
            <person name="Kwon J.K."/>
            <person name="Lee H.Y."/>
            <person name="Koo N."/>
            <person name="Hong Y."/>
            <person name="Kim R.W."/>
            <person name="Kang W.H."/>
            <person name="Huh J.H."/>
            <person name="Kang B.C."/>
            <person name="Yang T.J."/>
            <person name="Lee Y.H."/>
            <person name="Bennetzen J.L."/>
            <person name="Choi D."/>
        </authorList>
    </citation>
    <scope>NUCLEOTIDE SEQUENCE [LARGE SCALE GENOMIC DNA]</scope>
    <source>
        <strain evidence="3">cv. CM334</strain>
    </source>
</reference>
<dbReference type="InterPro" id="IPR008395">
    <property type="entry name" value="Agenet-like_dom"/>
</dbReference>
<dbReference type="SMR" id="A0A1U8GS06"/>
<dbReference type="EMBL" id="AYRZ02000005">
    <property type="protein sequence ID" value="PHT81233.1"/>
    <property type="molecule type" value="Genomic_DNA"/>
</dbReference>
<proteinExistence type="predicted"/>
<dbReference type="OrthoDB" id="938602at2759"/>
<dbReference type="STRING" id="4072.A0A1U8GS06"/>
<name>A0A1U8GS06_CAPAN</name>
<keyword evidence="3" id="KW-1185">Reference proteome</keyword>
<evidence type="ECO:0000259" key="1">
    <source>
        <dbReference type="SMART" id="SM00743"/>
    </source>
</evidence>
<organism evidence="2 3">
    <name type="scientific">Capsicum annuum</name>
    <name type="common">Capsicum pepper</name>
    <dbReference type="NCBI Taxonomy" id="4072"/>
    <lineage>
        <taxon>Eukaryota</taxon>
        <taxon>Viridiplantae</taxon>
        <taxon>Streptophyta</taxon>
        <taxon>Embryophyta</taxon>
        <taxon>Tracheophyta</taxon>
        <taxon>Spermatophyta</taxon>
        <taxon>Magnoliopsida</taxon>
        <taxon>eudicotyledons</taxon>
        <taxon>Gunneridae</taxon>
        <taxon>Pentapetalae</taxon>
        <taxon>asterids</taxon>
        <taxon>lamiids</taxon>
        <taxon>Solanales</taxon>
        <taxon>Solanaceae</taxon>
        <taxon>Solanoideae</taxon>
        <taxon>Capsiceae</taxon>
        <taxon>Capsicum</taxon>
    </lineage>
</organism>
<dbReference type="KEGG" id="cann:107871647"/>
<sequence>MASINEGKNYSEEDHQSRIAKISRTVKRIAFKKQETTKTFQKGDDVEVASQEYGFIGSYYKATIISSIDNNKYWVKYTSLLTDDESAPLKGVVTASELRPLPPEQYETMSEKEFFLYDMVDVFANDGWWFGIISGIIGQEYYVYFPTTTDNIAYPSNVLRFHQEWLNEKWILL</sequence>
<comment type="caution">
    <text evidence="2">The sequence shown here is derived from an EMBL/GenBank/DDBJ whole genome shotgun (WGS) entry which is preliminary data.</text>
</comment>
<evidence type="ECO:0000313" key="3">
    <source>
        <dbReference type="Proteomes" id="UP000222542"/>
    </source>
</evidence>
<dbReference type="AlphaFoldDB" id="A0A1U8GS06"/>
<dbReference type="CDD" id="cd20405">
    <property type="entry name" value="Tudor_Agenet_AtDUF_rpt1_3"/>
    <property type="match status" value="1"/>
</dbReference>
<feature type="domain" description="Agenet" evidence="1">
    <location>
        <begin position="38"/>
        <end position="106"/>
    </location>
</feature>
<dbReference type="Pfam" id="PF05641">
    <property type="entry name" value="Agenet"/>
    <property type="match status" value="1"/>
</dbReference>
<dbReference type="InterPro" id="IPR014002">
    <property type="entry name" value="Agenet_dom_plant"/>
</dbReference>